<accession>F4S2N9</accession>
<dbReference type="Proteomes" id="UP000001072">
    <property type="component" value="Unassembled WGS sequence"/>
</dbReference>
<gene>
    <name evidence="1" type="ORF">MELLADRAFT_111296</name>
</gene>
<dbReference type="GeneID" id="18924342"/>
<dbReference type="HOGENOM" id="CLU_1360691_0_0_1"/>
<organism evidence="2">
    <name type="scientific">Melampsora larici-populina (strain 98AG31 / pathotype 3-4-7)</name>
    <name type="common">Poplar leaf rust fungus</name>
    <dbReference type="NCBI Taxonomy" id="747676"/>
    <lineage>
        <taxon>Eukaryota</taxon>
        <taxon>Fungi</taxon>
        <taxon>Dikarya</taxon>
        <taxon>Basidiomycota</taxon>
        <taxon>Pucciniomycotina</taxon>
        <taxon>Pucciniomycetes</taxon>
        <taxon>Pucciniales</taxon>
        <taxon>Melampsoraceae</taxon>
        <taxon>Melampsora</taxon>
    </lineage>
</organism>
<dbReference type="EMBL" id="GL883141">
    <property type="protein sequence ID" value="EGG01032.1"/>
    <property type="molecule type" value="Genomic_DNA"/>
</dbReference>
<proteinExistence type="predicted"/>
<evidence type="ECO:0000313" key="2">
    <source>
        <dbReference type="Proteomes" id="UP000001072"/>
    </source>
</evidence>
<sequence length="201" mass="23057">MNLKKETFRVSSLRRILSVNEQFLVTYAVPRCTRAWGLSLRVKALVQRATNRLSQQSPPMIGCYDMYVAHRTRSRHQVDLQAAQPRSNQNSSIKPDIKGFHNRLSASPENFIMAMALRALVLEDDLHVFLQVAGGNVRLPLVTTTQLVEILAVFHPGLRLGRRLSRTTAVRLFDLLVRPFIEHMESFDEETNIMSYWEVPL</sequence>
<reference evidence="2" key="1">
    <citation type="journal article" date="2011" name="Proc. Natl. Acad. Sci. U.S.A.">
        <title>Obligate biotrophy features unraveled by the genomic analysis of rust fungi.</title>
        <authorList>
            <person name="Duplessis S."/>
            <person name="Cuomo C.A."/>
            <person name="Lin Y.-C."/>
            <person name="Aerts A."/>
            <person name="Tisserant E."/>
            <person name="Veneault-Fourrey C."/>
            <person name="Joly D.L."/>
            <person name="Hacquard S."/>
            <person name="Amselem J."/>
            <person name="Cantarel B.L."/>
            <person name="Chiu R."/>
            <person name="Coutinho P.M."/>
            <person name="Feau N."/>
            <person name="Field M."/>
            <person name="Frey P."/>
            <person name="Gelhaye E."/>
            <person name="Goldberg J."/>
            <person name="Grabherr M.G."/>
            <person name="Kodira C.D."/>
            <person name="Kohler A."/>
            <person name="Kuees U."/>
            <person name="Lindquist E.A."/>
            <person name="Lucas S.M."/>
            <person name="Mago R."/>
            <person name="Mauceli E."/>
            <person name="Morin E."/>
            <person name="Murat C."/>
            <person name="Pangilinan J.L."/>
            <person name="Park R."/>
            <person name="Pearson M."/>
            <person name="Quesneville H."/>
            <person name="Rouhier N."/>
            <person name="Sakthikumar S."/>
            <person name="Salamov A.A."/>
            <person name="Schmutz J."/>
            <person name="Selles B."/>
            <person name="Shapiro H."/>
            <person name="Tanguay P."/>
            <person name="Tuskan G.A."/>
            <person name="Henrissat B."/>
            <person name="Van de Peer Y."/>
            <person name="Rouze P."/>
            <person name="Ellis J.G."/>
            <person name="Dodds P.N."/>
            <person name="Schein J.E."/>
            <person name="Zhong S."/>
            <person name="Hamelin R.C."/>
            <person name="Grigoriev I.V."/>
            <person name="Szabo L.J."/>
            <person name="Martin F."/>
        </authorList>
    </citation>
    <scope>NUCLEOTIDE SEQUENCE [LARGE SCALE GENOMIC DNA]</scope>
    <source>
        <strain evidence="2">98AG31 / pathotype 3-4-7</strain>
    </source>
</reference>
<evidence type="ECO:0000313" key="1">
    <source>
        <dbReference type="EMBL" id="EGG01032.1"/>
    </source>
</evidence>
<dbReference type="AlphaFoldDB" id="F4S2N9"/>
<keyword evidence="2" id="KW-1185">Reference proteome</keyword>
<dbReference type="VEuPathDB" id="FungiDB:MELLADRAFT_111296"/>
<dbReference type="InParanoid" id="F4S2N9"/>
<dbReference type="KEGG" id="mlr:MELLADRAFT_111296"/>
<dbReference type="RefSeq" id="XP_007415632.1">
    <property type="nucleotide sequence ID" value="XM_007415570.1"/>
</dbReference>
<dbReference type="OrthoDB" id="2514717at2759"/>
<name>F4S2N9_MELLP</name>
<protein>
    <submittedName>
        <fullName evidence="1">Uncharacterized protein</fullName>
    </submittedName>
</protein>